<evidence type="ECO:0000313" key="3">
    <source>
        <dbReference type="EMBL" id="GEP84862.1"/>
    </source>
</evidence>
<gene>
    <name evidence="3" type="primary">arcR</name>
    <name evidence="3" type="ORF">SPI02_14470</name>
</gene>
<dbReference type="SUPFAM" id="SSF46785">
    <property type="entry name" value="Winged helix' DNA-binding domain"/>
    <property type="match status" value="1"/>
</dbReference>
<evidence type="ECO:0000256" key="2">
    <source>
        <dbReference type="ARBA" id="ARBA00023159"/>
    </source>
</evidence>
<reference evidence="3 4" key="1">
    <citation type="submission" date="2019-07" db="EMBL/GenBank/DDBJ databases">
        <title>Whole genome shotgun sequence of Staphylococcus piscifermentans NBRC 109625.</title>
        <authorList>
            <person name="Hosoyama A."/>
            <person name="Uohara A."/>
            <person name="Ohji S."/>
            <person name="Ichikawa N."/>
        </authorList>
    </citation>
    <scope>NUCLEOTIDE SEQUENCE [LARGE SCALE GENOMIC DNA]</scope>
    <source>
        <strain evidence="3 4">NBRC 109625</strain>
    </source>
</reference>
<dbReference type="Pfam" id="PF00027">
    <property type="entry name" value="cNMP_binding"/>
    <property type="match status" value="1"/>
</dbReference>
<dbReference type="SUPFAM" id="SSF51206">
    <property type="entry name" value="cAMP-binding domain-like"/>
    <property type="match status" value="1"/>
</dbReference>
<dbReference type="InterPro" id="IPR000595">
    <property type="entry name" value="cNMP-bd_dom"/>
</dbReference>
<dbReference type="Proteomes" id="UP000321736">
    <property type="component" value="Unassembled WGS sequence"/>
</dbReference>
<keyword evidence="4" id="KW-1185">Reference proteome</keyword>
<keyword evidence="2" id="KW-0010">Activator</keyword>
<dbReference type="EMBL" id="BKAR01000016">
    <property type="protein sequence ID" value="GEP84862.1"/>
    <property type="molecule type" value="Genomic_DNA"/>
</dbReference>
<dbReference type="InterPro" id="IPR036390">
    <property type="entry name" value="WH_DNA-bd_sf"/>
</dbReference>
<comment type="caution">
    <text evidence="3">The sequence shown here is derived from an EMBL/GenBank/DDBJ whole genome shotgun (WGS) entry which is preliminary data.</text>
</comment>
<dbReference type="AlphaFoldDB" id="A0A239TKJ7"/>
<evidence type="ECO:0000256" key="1">
    <source>
        <dbReference type="ARBA" id="ARBA00020091"/>
    </source>
</evidence>
<organism evidence="3 4">
    <name type="scientific">Staphylococcus piscifermentans</name>
    <dbReference type="NCBI Taxonomy" id="70258"/>
    <lineage>
        <taxon>Bacteria</taxon>
        <taxon>Bacillati</taxon>
        <taxon>Bacillota</taxon>
        <taxon>Bacilli</taxon>
        <taxon>Bacillales</taxon>
        <taxon>Staphylococcaceae</taxon>
        <taxon>Staphylococcus</taxon>
    </lineage>
</organism>
<dbReference type="OrthoDB" id="2397993at2"/>
<evidence type="ECO:0000313" key="4">
    <source>
        <dbReference type="Proteomes" id="UP000321736"/>
    </source>
</evidence>
<dbReference type="InterPro" id="IPR018490">
    <property type="entry name" value="cNMP-bd_dom_sf"/>
</dbReference>
<dbReference type="Gene3D" id="2.60.120.10">
    <property type="entry name" value="Jelly Rolls"/>
    <property type="match status" value="1"/>
</dbReference>
<name>A0A239TKJ7_9STAP</name>
<accession>A0A239TKJ7</accession>
<protein>
    <recommendedName>
        <fullName evidence="1">HTH-type transcriptional regulator ArcR</fullName>
    </recommendedName>
</protein>
<dbReference type="CDD" id="cd00038">
    <property type="entry name" value="CAP_ED"/>
    <property type="match status" value="1"/>
</dbReference>
<proteinExistence type="predicted"/>
<dbReference type="RefSeq" id="WP_095103365.1">
    <property type="nucleotide sequence ID" value="NZ_BKAR01000016.1"/>
</dbReference>
<sequence length="223" mass="25484">MSRTTETFQSSIQELSKILEVPSGLIVPHLSEIYVRNYEKGQVIYYQGSEADSIYLLIEGYVSRERLNENGDDYLMLNRGHTLFPISHLFEQEHYEESCTALTDALIVRVPKNLIEYLSKNNEDTFVKIFTLLRQEQQISINRNMALMGRNAEQKVINTLRILGETIGNDQGAYYEIDKVMTVTLLSALAGVSREKASHVVRGLSNNNLVLKNYQTWTISKSI</sequence>
<dbReference type="PROSITE" id="PS50042">
    <property type="entry name" value="CNMP_BINDING_3"/>
    <property type="match status" value="1"/>
</dbReference>
<dbReference type="InterPro" id="IPR014710">
    <property type="entry name" value="RmlC-like_jellyroll"/>
</dbReference>